<dbReference type="InterPro" id="IPR024983">
    <property type="entry name" value="CHAT_dom"/>
</dbReference>
<feature type="region of interest" description="Disordered" evidence="1">
    <location>
        <begin position="708"/>
        <end position="732"/>
    </location>
</feature>
<protein>
    <submittedName>
        <fullName evidence="4 5">Tetratricopeptide repeat protein 28-like</fullName>
    </submittedName>
</protein>
<reference evidence="4 5" key="1">
    <citation type="submission" date="2025-04" db="UniProtKB">
        <authorList>
            <consortium name="RefSeq"/>
        </authorList>
    </citation>
    <scope>IDENTIFICATION</scope>
</reference>
<dbReference type="RefSeq" id="XP_022085133.1">
    <property type="nucleotide sequence ID" value="XM_022229441.1"/>
</dbReference>
<dbReference type="SUPFAM" id="SSF48452">
    <property type="entry name" value="TPR-like"/>
    <property type="match status" value="3"/>
</dbReference>
<evidence type="ECO:0000313" key="3">
    <source>
        <dbReference type="Proteomes" id="UP000694845"/>
    </source>
</evidence>
<evidence type="ECO:0000313" key="5">
    <source>
        <dbReference type="RefSeq" id="XP_022085132.1"/>
    </source>
</evidence>
<dbReference type="SMART" id="SM00028">
    <property type="entry name" value="TPR"/>
    <property type="match status" value="8"/>
</dbReference>
<feature type="compositionally biased region" description="Basic and acidic residues" evidence="1">
    <location>
        <begin position="722"/>
        <end position="731"/>
    </location>
</feature>
<dbReference type="GeneID" id="110976298"/>
<dbReference type="RefSeq" id="XP_022085131.1">
    <property type="nucleotide sequence ID" value="XM_022229439.1"/>
</dbReference>
<dbReference type="InterPro" id="IPR019734">
    <property type="entry name" value="TPR_rpt"/>
</dbReference>
<dbReference type="Gene3D" id="1.25.40.10">
    <property type="entry name" value="Tetratricopeptide repeat domain"/>
    <property type="match status" value="3"/>
</dbReference>
<name>A0A8B7XW87_ACAPL</name>
<dbReference type="Pfam" id="PF13181">
    <property type="entry name" value="TPR_8"/>
    <property type="match status" value="1"/>
</dbReference>
<keyword evidence="3" id="KW-1185">Reference proteome</keyword>
<evidence type="ECO:0000259" key="2">
    <source>
        <dbReference type="Pfam" id="PF12770"/>
    </source>
</evidence>
<accession>A0A8B7XW87</accession>
<gene>
    <name evidence="4 5 6" type="primary">LOC110976298</name>
</gene>
<dbReference type="PANTHER" id="PTHR10098:SF108">
    <property type="entry name" value="TETRATRICOPEPTIDE REPEAT PROTEIN 28"/>
    <property type="match status" value="1"/>
</dbReference>
<feature type="domain" description="CHAT" evidence="2">
    <location>
        <begin position="918"/>
        <end position="1129"/>
    </location>
</feature>
<proteinExistence type="predicted"/>
<dbReference type="Pfam" id="PF12770">
    <property type="entry name" value="CHAT"/>
    <property type="match status" value="1"/>
</dbReference>
<dbReference type="OrthoDB" id="5951504at2759"/>
<dbReference type="Pfam" id="PF13424">
    <property type="entry name" value="TPR_12"/>
    <property type="match status" value="1"/>
</dbReference>
<evidence type="ECO:0000256" key="1">
    <source>
        <dbReference type="SAM" id="MobiDB-lite"/>
    </source>
</evidence>
<organism evidence="3 6">
    <name type="scientific">Acanthaster planci</name>
    <name type="common">Crown-of-thorns starfish</name>
    <dbReference type="NCBI Taxonomy" id="133434"/>
    <lineage>
        <taxon>Eukaryota</taxon>
        <taxon>Metazoa</taxon>
        <taxon>Echinodermata</taxon>
        <taxon>Eleutherozoa</taxon>
        <taxon>Asterozoa</taxon>
        <taxon>Asteroidea</taxon>
        <taxon>Valvatacea</taxon>
        <taxon>Valvatida</taxon>
        <taxon>Acanthasteridae</taxon>
        <taxon>Acanthaster</taxon>
    </lineage>
</organism>
<sequence length="1611" mass="180790">MEFQHSASMASLPSLTGFSEAISEAEEIESVKRLQQQGDAAFQAKDFALAAACYGEALEIDTDNAQLLARKTISNIELGECAEARKDAEYLIKLNPHVPQGHYLLAVSLNNLQEFNLAISAFLNALHYDVKHRDRLADNVAVVAGNLCNIPPEALETFADLSPAEKLLEVGINLKRANQNASCIEVLQSALDLKTLDELCQQRALFSIGAGYAGNTDYESAKDFYKQCLSIALQQKNQRYEAEVYCRLAEIYIQEESLEQGILYYVKLLSICQDLEKLEVSPNESCDVNLLREVHETLSNAYKAVCDFPHALKHAQKNLEVLGGVKEDFQMEKSDLLGKAHFTVASLHEAVEDFVSSLGHFKSYLAIAKASNDRAGMGRAYGCIGRIYHKLYNYSLAQSFYEQQLHISEKLSYHTMQATALRSLANVHEDFGNTDRALECLQRYLQISRKLDEFATECLAFIAMGELHQAHGNPQHAQHFYEQALHLAERSHETELAYASRSKLAQVLLISRAEKDLERARMLAGDSIEYYIQALKDPKQNKENTLKYLEQSYKLIQVALKKLTRPYEALEYAETQMRREFLNMVAKNTASLGQGTEAVQDLLSSYATIDEMLKIANKETATVVYLSLCHSCVLSWVFRPGEGCWTGKDDQDAATQDCPRHIQNLISSMRVTKHQADEAYETEYRALPLRDSKIHQLKTMNFAKTKRGASKTTSLDAAEDESSSKTKESPSRKLHKLLLSQVECLLEGCSSVVIVADRELAQVPFDALEDEEGYLFGDRYHLTLLPCLEALKYTHKHSSSDSNQNRAEIVTNSQKSPTHPIYLDHMLRVVIPPKERPHSIVRETDAEAPKMSQNSTRPSYISFDLNSYHFIKSPKDRVSVMEDRFLRGRELSGSTLISRTWSGPDLPSAHEGKIQHYQQQNSQLRALVIGNPALPKKLRLHGKIWEPLSELHIAQEEAHRIAHRLDTKAIVGSKVTKETVLTELPKSSLIHLAMYGSWEQACLACTPNPTSQPLADRSHDQSDCVIGVDDIIGLKLQAKLVVMSCCYGNRHRDVHLELPLAFLVAGAESILLLLWSVPDITRDKFWHHFYLALQEGRHVSEAVAQAKNSLREDERFRSPRYLGAFCLLGGDPFISLLDVKHGMLDQFLNTMEETYLSSQKQDVLNIRKVDEQEGASESLPERMRKHLSGLLQHHAQYSDAIPQLVKLLSHCLHLTDPQSDHPTPPSAQSLPPCILRAPSAIPLLNQLGFHFQAAGSGTLDPQVVFPQWDPDSIIEPALQALKGLQDICEKAECAHNLARVLESQEKLLSGLIDVMSFTKHMPEIQLKVNDTGVSHLWGHHQARALLTSLGFAQVGQFLMFDGTTANKRLLHAALLVLCSTMGEKGHAMLHRLDIRYLGISTKSPILRSARKTPIKSALRSASTNRTMTPSALRSCTPTAVRLRTAPIAMGKESTQVKSLPSLNPVKVSKNKFAFSTPWWSQPTKSPEVKEKMRLARSLSDLHLEYARRVQHTRNWHVESITPQAQKSLSAIGQPKPRTQVVKVKADATPSCSREPVNRETELGTEAIEQRRDYSRYLLHARNTDVERRHVDAVQKIFQPYVSQRTAAAVIK</sequence>
<dbReference type="KEGG" id="aplc:110976298"/>
<dbReference type="PANTHER" id="PTHR10098">
    <property type="entry name" value="RAPSYN-RELATED"/>
    <property type="match status" value="1"/>
</dbReference>
<dbReference type="Proteomes" id="UP000694845">
    <property type="component" value="Unplaced"/>
</dbReference>
<dbReference type="RefSeq" id="XP_022085132.1">
    <property type="nucleotide sequence ID" value="XM_022229440.1"/>
</dbReference>
<dbReference type="InterPro" id="IPR011990">
    <property type="entry name" value="TPR-like_helical_dom_sf"/>
</dbReference>
<evidence type="ECO:0000313" key="4">
    <source>
        <dbReference type="RefSeq" id="XP_022085131.1"/>
    </source>
</evidence>
<evidence type="ECO:0000313" key="6">
    <source>
        <dbReference type="RefSeq" id="XP_022085133.1"/>
    </source>
</evidence>
<dbReference type="OMA" id="DRVVQNE"/>